<dbReference type="EMBL" id="CP089391">
    <property type="protein sequence ID" value="WBL75584.1"/>
    <property type="molecule type" value="Genomic_DNA"/>
</dbReference>
<feature type="domain" description="Antitoxin SocA-like Panacea" evidence="1">
    <location>
        <begin position="25"/>
        <end position="118"/>
    </location>
</feature>
<dbReference type="InterPro" id="IPR025272">
    <property type="entry name" value="SocA_Panacea"/>
</dbReference>
<dbReference type="RefSeq" id="WP_270160406.1">
    <property type="nucleotide sequence ID" value="NZ_CP089391.1"/>
</dbReference>
<dbReference type="Pfam" id="PF13274">
    <property type="entry name" value="SocA_Panacea"/>
    <property type="match status" value="1"/>
</dbReference>
<protein>
    <submittedName>
        <fullName evidence="2">DUF4065 domain-containing protein</fullName>
    </submittedName>
</protein>
<sequence>MPVPVNSAARYICAWGDWGVTNLALQKILYLAHMVHLGRTGQRLIDGEFQAWDYGPVNPQLYRAVNMFGDEPIKDVFFGSPQIFGTPEEETLREACELLIGRRASELVAMTHSENGAWAKHYVPGVRSKVIPDADIIAEYGARTGRAVAATP</sequence>
<keyword evidence="3" id="KW-1185">Reference proteome</keyword>
<organism evidence="2 3">
    <name type="scientific">Bradyrhizobium xenonodulans</name>
    <dbReference type="NCBI Taxonomy" id="2736875"/>
    <lineage>
        <taxon>Bacteria</taxon>
        <taxon>Pseudomonadati</taxon>
        <taxon>Pseudomonadota</taxon>
        <taxon>Alphaproteobacteria</taxon>
        <taxon>Hyphomicrobiales</taxon>
        <taxon>Nitrobacteraceae</taxon>
        <taxon>Bradyrhizobium</taxon>
    </lineage>
</organism>
<proteinExistence type="predicted"/>
<evidence type="ECO:0000259" key="1">
    <source>
        <dbReference type="Pfam" id="PF13274"/>
    </source>
</evidence>
<gene>
    <name evidence="2" type="ORF">I3J27_21360</name>
</gene>
<evidence type="ECO:0000313" key="3">
    <source>
        <dbReference type="Proteomes" id="UP001179614"/>
    </source>
</evidence>
<reference evidence="2" key="1">
    <citation type="submission" date="2021-12" db="EMBL/GenBank/DDBJ databases">
        <title>Bradyrhizobium xenonodulans sp. nov.</title>
        <authorList>
            <person name="Claassens R."/>
            <person name="Venter S.N."/>
            <person name="Beukes C.W."/>
            <person name="Stepkowski T."/>
            <person name="Steenkamp E.T."/>
        </authorList>
    </citation>
    <scope>NUCLEOTIDE SEQUENCE</scope>
    <source>
        <strain evidence="2">14AB</strain>
    </source>
</reference>
<name>A0ABY7MBW0_9BRAD</name>
<evidence type="ECO:0000313" key="2">
    <source>
        <dbReference type="EMBL" id="WBL75584.1"/>
    </source>
</evidence>
<dbReference type="Proteomes" id="UP001179614">
    <property type="component" value="Chromosome"/>
</dbReference>
<accession>A0ABY7MBW0</accession>